<proteinExistence type="predicted"/>
<dbReference type="SMART" id="SM00530">
    <property type="entry name" value="HTH_XRE"/>
    <property type="match status" value="1"/>
</dbReference>
<keyword evidence="1" id="KW-0238">DNA-binding</keyword>
<evidence type="ECO:0000313" key="3">
    <source>
        <dbReference type="EMBL" id="HIZ02733.1"/>
    </source>
</evidence>
<feature type="domain" description="HTH cro/C1-type" evidence="2">
    <location>
        <begin position="9"/>
        <end position="63"/>
    </location>
</feature>
<dbReference type="Proteomes" id="UP000824132">
    <property type="component" value="Unassembled WGS sequence"/>
</dbReference>
<dbReference type="AlphaFoldDB" id="A0A9D2A6A7"/>
<dbReference type="PROSITE" id="PS50943">
    <property type="entry name" value="HTH_CROC1"/>
    <property type="match status" value="1"/>
</dbReference>
<comment type="caution">
    <text evidence="3">The sequence shown here is derived from an EMBL/GenBank/DDBJ whole genome shotgun (WGS) entry which is preliminary data.</text>
</comment>
<evidence type="ECO:0000256" key="1">
    <source>
        <dbReference type="ARBA" id="ARBA00023125"/>
    </source>
</evidence>
<gene>
    <name evidence="3" type="ORF">H9727_00435</name>
</gene>
<evidence type="ECO:0000259" key="2">
    <source>
        <dbReference type="PROSITE" id="PS50943"/>
    </source>
</evidence>
<reference evidence="3" key="2">
    <citation type="submission" date="2021-04" db="EMBL/GenBank/DDBJ databases">
        <authorList>
            <person name="Gilroy R."/>
        </authorList>
    </citation>
    <scope>NUCLEOTIDE SEQUENCE</scope>
    <source>
        <strain evidence="3">CHK187-5294</strain>
    </source>
</reference>
<evidence type="ECO:0000313" key="4">
    <source>
        <dbReference type="Proteomes" id="UP000824132"/>
    </source>
</evidence>
<dbReference type="InterPro" id="IPR001387">
    <property type="entry name" value="Cro/C1-type_HTH"/>
</dbReference>
<dbReference type="EMBL" id="DXCL01000003">
    <property type="protein sequence ID" value="HIZ02733.1"/>
    <property type="molecule type" value="Genomic_DNA"/>
</dbReference>
<name>A0A9D2A6A7_9FIRM</name>
<dbReference type="GO" id="GO:0003677">
    <property type="term" value="F:DNA binding"/>
    <property type="evidence" value="ECO:0007669"/>
    <property type="project" value="UniProtKB-KW"/>
</dbReference>
<accession>A0A9D2A6A7</accession>
<dbReference type="CDD" id="cd00093">
    <property type="entry name" value="HTH_XRE"/>
    <property type="match status" value="1"/>
</dbReference>
<organism evidence="3 4">
    <name type="scientific">Candidatus Borkfalkia avistercoris</name>
    <dbReference type="NCBI Taxonomy" id="2838504"/>
    <lineage>
        <taxon>Bacteria</taxon>
        <taxon>Bacillati</taxon>
        <taxon>Bacillota</taxon>
        <taxon>Clostridia</taxon>
        <taxon>Christensenellales</taxon>
        <taxon>Christensenellaceae</taxon>
        <taxon>Candidatus Borkfalkia</taxon>
    </lineage>
</organism>
<dbReference type="PANTHER" id="PTHR46558">
    <property type="entry name" value="TRACRIPTIONAL REGULATORY PROTEIN-RELATED-RELATED"/>
    <property type="match status" value="1"/>
</dbReference>
<dbReference type="Gene3D" id="1.10.260.40">
    <property type="entry name" value="lambda repressor-like DNA-binding domains"/>
    <property type="match status" value="1"/>
</dbReference>
<dbReference type="InterPro" id="IPR010982">
    <property type="entry name" value="Lambda_DNA-bd_dom_sf"/>
</dbReference>
<sequence length="69" mass="7765">MENKFGLRLQELMKEKGYKLQDIAKAVNVSQAAVSYWIRGLRQPTAENIVALSKFLGVSADYLLGLTDY</sequence>
<protein>
    <submittedName>
        <fullName evidence="3">Helix-turn-helix transcriptional regulator</fullName>
    </submittedName>
</protein>
<dbReference type="Pfam" id="PF01381">
    <property type="entry name" value="HTH_3"/>
    <property type="match status" value="1"/>
</dbReference>
<dbReference type="SUPFAM" id="SSF47413">
    <property type="entry name" value="lambda repressor-like DNA-binding domains"/>
    <property type="match status" value="1"/>
</dbReference>
<reference evidence="3" key="1">
    <citation type="journal article" date="2021" name="PeerJ">
        <title>Extensive microbial diversity within the chicken gut microbiome revealed by metagenomics and culture.</title>
        <authorList>
            <person name="Gilroy R."/>
            <person name="Ravi A."/>
            <person name="Getino M."/>
            <person name="Pursley I."/>
            <person name="Horton D.L."/>
            <person name="Alikhan N.F."/>
            <person name="Baker D."/>
            <person name="Gharbi K."/>
            <person name="Hall N."/>
            <person name="Watson M."/>
            <person name="Adriaenssens E.M."/>
            <person name="Foster-Nyarko E."/>
            <person name="Jarju S."/>
            <person name="Secka A."/>
            <person name="Antonio M."/>
            <person name="Oren A."/>
            <person name="Chaudhuri R.R."/>
            <person name="La Ragione R."/>
            <person name="Hildebrand F."/>
            <person name="Pallen M.J."/>
        </authorList>
    </citation>
    <scope>NUCLEOTIDE SEQUENCE</scope>
    <source>
        <strain evidence="3">CHK187-5294</strain>
    </source>
</reference>
<dbReference type="PANTHER" id="PTHR46558:SF13">
    <property type="entry name" value="HTH-TYPE TRANSCRIPTIONAL REGULATOR IMMR"/>
    <property type="match status" value="1"/>
</dbReference>